<keyword evidence="9 12" id="KW-0408">Iron</keyword>
<dbReference type="PANTHER" id="PTHR24302">
    <property type="entry name" value="CYTOCHROME P450 FAMILY 3"/>
    <property type="match status" value="1"/>
</dbReference>
<name>A0A147BPW2_IXORI</name>
<evidence type="ECO:0000256" key="8">
    <source>
        <dbReference type="ARBA" id="ARBA00023002"/>
    </source>
</evidence>
<dbReference type="CDD" id="cd11055">
    <property type="entry name" value="CYP3A-like"/>
    <property type="match status" value="1"/>
</dbReference>
<reference evidence="14" key="1">
    <citation type="journal article" date="2018" name="PLoS Negl. Trop. Dis.">
        <title>Sialome diversity of ticks revealed by RNAseq of single tick salivary glands.</title>
        <authorList>
            <person name="Perner J."/>
            <person name="Kropackova S."/>
            <person name="Kopacek P."/>
            <person name="Ribeiro J.M."/>
        </authorList>
    </citation>
    <scope>NUCLEOTIDE SEQUENCE</scope>
    <source>
        <strain evidence="14">Siblings of single egg batch collected in Ceske Budejovice</strain>
        <tissue evidence="14">Salivary glands</tissue>
    </source>
</reference>
<evidence type="ECO:0000256" key="7">
    <source>
        <dbReference type="ARBA" id="ARBA00022848"/>
    </source>
</evidence>
<dbReference type="SUPFAM" id="SSF48264">
    <property type="entry name" value="Cytochrome P450"/>
    <property type="match status" value="1"/>
</dbReference>
<evidence type="ECO:0000256" key="3">
    <source>
        <dbReference type="ARBA" id="ARBA00004406"/>
    </source>
</evidence>
<keyword evidence="6 12" id="KW-0479">Metal-binding</keyword>
<dbReference type="GO" id="GO:0005789">
    <property type="term" value="C:endoplasmic reticulum membrane"/>
    <property type="evidence" value="ECO:0007669"/>
    <property type="project" value="UniProtKB-SubCell"/>
</dbReference>
<comment type="subcellular location">
    <subcellularLocation>
        <location evidence="3">Endoplasmic reticulum membrane</location>
        <topology evidence="3">Peripheral membrane protein</topology>
    </subcellularLocation>
    <subcellularLocation>
        <location evidence="2">Microsome membrane</location>
        <topology evidence="2">Peripheral membrane protein</topology>
    </subcellularLocation>
</comment>
<evidence type="ECO:0000256" key="5">
    <source>
        <dbReference type="ARBA" id="ARBA00022617"/>
    </source>
</evidence>
<dbReference type="AlphaFoldDB" id="A0A147BPW2"/>
<dbReference type="Gene3D" id="1.10.630.10">
    <property type="entry name" value="Cytochrome P450"/>
    <property type="match status" value="1"/>
</dbReference>
<evidence type="ECO:0000256" key="9">
    <source>
        <dbReference type="ARBA" id="ARBA00023004"/>
    </source>
</evidence>
<dbReference type="GO" id="GO:0016705">
    <property type="term" value="F:oxidoreductase activity, acting on paired donors, with incorporation or reduction of molecular oxygen"/>
    <property type="evidence" value="ECO:0007669"/>
    <property type="project" value="InterPro"/>
</dbReference>
<evidence type="ECO:0000256" key="1">
    <source>
        <dbReference type="ARBA" id="ARBA00001971"/>
    </source>
</evidence>
<evidence type="ECO:0000256" key="10">
    <source>
        <dbReference type="ARBA" id="ARBA00023033"/>
    </source>
</evidence>
<dbReference type="InterPro" id="IPR036396">
    <property type="entry name" value="Cyt_P450_sf"/>
</dbReference>
<dbReference type="GO" id="GO:0008395">
    <property type="term" value="F:steroid hydroxylase activity"/>
    <property type="evidence" value="ECO:0007669"/>
    <property type="project" value="TreeGrafter"/>
</dbReference>
<organism evidence="14">
    <name type="scientific">Ixodes ricinus</name>
    <name type="common">Common tick</name>
    <name type="synonym">Acarus ricinus</name>
    <dbReference type="NCBI Taxonomy" id="34613"/>
    <lineage>
        <taxon>Eukaryota</taxon>
        <taxon>Metazoa</taxon>
        <taxon>Ecdysozoa</taxon>
        <taxon>Arthropoda</taxon>
        <taxon>Chelicerata</taxon>
        <taxon>Arachnida</taxon>
        <taxon>Acari</taxon>
        <taxon>Parasitiformes</taxon>
        <taxon>Ixodida</taxon>
        <taxon>Ixodoidea</taxon>
        <taxon>Ixodidae</taxon>
        <taxon>Ixodinae</taxon>
        <taxon>Ixodes</taxon>
    </lineage>
</organism>
<keyword evidence="7" id="KW-0256">Endoplasmic reticulum</keyword>
<proteinExistence type="inferred from homology"/>
<dbReference type="Pfam" id="PF00067">
    <property type="entry name" value="p450"/>
    <property type="match status" value="1"/>
</dbReference>
<evidence type="ECO:0000256" key="2">
    <source>
        <dbReference type="ARBA" id="ARBA00004174"/>
    </source>
</evidence>
<dbReference type="GO" id="GO:0020037">
    <property type="term" value="F:heme binding"/>
    <property type="evidence" value="ECO:0007669"/>
    <property type="project" value="InterPro"/>
</dbReference>
<keyword evidence="7" id="KW-0492">Microsome</keyword>
<dbReference type="PROSITE" id="PS00086">
    <property type="entry name" value="CYTOCHROME_P450"/>
    <property type="match status" value="1"/>
</dbReference>
<comment type="similarity">
    <text evidence="4 13">Belongs to the cytochrome P450 family.</text>
</comment>
<feature type="binding site" description="axial binding residue" evidence="12">
    <location>
        <position position="443"/>
    </location>
    <ligand>
        <name>heme</name>
        <dbReference type="ChEBI" id="CHEBI:30413"/>
    </ligand>
    <ligandPart>
        <name>Fe</name>
        <dbReference type="ChEBI" id="CHEBI:18248"/>
    </ligandPart>
</feature>
<dbReference type="GO" id="GO:0005506">
    <property type="term" value="F:iron ion binding"/>
    <property type="evidence" value="ECO:0007669"/>
    <property type="project" value="InterPro"/>
</dbReference>
<evidence type="ECO:0000313" key="14">
    <source>
        <dbReference type="EMBL" id="JAR92821.1"/>
    </source>
</evidence>
<keyword evidence="10 13" id="KW-0503">Monooxygenase</keyword>
<evidence type="ECO:0000256" key="6">
    <source>
        <dbReference type="ARBA" id="ARBA00022723"/>
    </source>
</evidence>
<dbReference type="EMBL" id="GEGO01002583">
    <property type="protein sequence ID" value="JAR92821.1"/>
    <property type="molecule type" value="Transcribed_RNA"/>
</dbReference>
<dbReference type="InterPro" id="IPR001128">
    <property type="entry name" value="Cyt_P450"/>
</dbReference>
<dbReference type="InterPro" id="IPR002401">
    <property type="entry name" value="Cyt_P450_E_grp-I"/>
</dbReference>
<dbReference type="PRINTS" id="PR00463">
    <property type="entry name" value="EP450I"/>
</dbReference>
<comment type="function">
    <text evidence="11">Cytochromes P450 are a group of heme-thiolate monooxygenases. They oxidize a variety of structurally unrelated compounds, including steroids, fatty acids, and xenobiotics.</text>
</comment>
<keyword evidence="5 12" id="KW-0349">Heme</keyword>
<keyword evidence="8 13" id="KW-0560">Oxidoreductase</keyword>
<sequence>ILFWVFRRRQAHDLFRKNGIPGPEPELLWGNLKQLKRNRIQVLQQWIEEYGPVLFGYFMGEKPWMVFTDLNLLRHIFVKEANIFMNRPQDVIDVEPLTSSLPFLLGGEWKKVRSVLNTSFTAGKSNLLFGIVSECTRELLEVLRKHHERNNMVNFVEAAEGYTLDVMTKVGLTWKTKCQQKSDDPLLLGLRRVCGDLDKIALENILAQPGIRTILTHLFPLTSFSKVLSRIAKNVRDTVQKRRRGQAPRENDILQTIIDAQDDAQDKTCDSCLPLEHGQWRKDIHKKGLLIEDRHLTSNAVIFLIANFETTSATIGFTLYLLATHPEEQDMLFVEIDAMLLQSSEMSLDNLQNLTRLDMVVKESLRLYPPVPTMIARVCPRDTTVMEQFIPAGTTVVAPAWHIHRSPQFWSEPSRFLPDRFAQNRLERHPFAYFPFGLGPRSCLGKRLAVLQVKTAIVEILRNYRVVPCGETVDPITVTVPNVMLRAVGGIKLRLVSRR</sequence>
<dbReference type="PRINTS" id="PR00385">
    <property type="entry name" value="P450"/>
</dbReference>
<accession>A0A147BPW2</accession>
<feature type="non-terminal residue" evidence="14">
    <location>
        <position position="1"/>
    </location>
</feature>
<dbReference type="PANTHER" id="PTHR24302:SF15">
    <property type="entry name" value="FATTY-ACID PEROXYGENASE"/>
    <property type="match status" value="1"/>
</dbReference>
<dbReference type="InterPro" id="IPR050705">
    <property type="entry name" value="Cytochrome_P450_3A"/>
</dbReference>
<evidence type="ECO:0000256" key="11">
    <source>
        <dbReference type="ARBA" id="ARBA00043906"/>
    </source>
</evidence>
<evidence type="ECO:0000256" key="4">
    <source>
        <dbReference type="ARBA" id="ARBA00010617"/>
    </source>
</evidence>
<evidence type="ECO:0000256" key="13">
    <source>
        <dbReference type="RuleBase" id="RU000461"/>
    </source>
</evidence>
<dbReference type="FunFam" id="1.10.630.10:FF:000182">
    <property type="entry name" value="Cytochrome P450 3A4"/>
    <property type="match status" value="1"/>
</dbReference>
<dbReference type="InterPro" id="IPR017972">
    <property type="entry name" value="Cyt_P450_CS"/>
</dbReference>
<comment type="cofactor">
    <cofactor evidence="1 12">
        <name>heme</name>
        <dbReference type="ChEBI" id="CHEBI:30413"/>
    </cofactor>
</comment>
<evidence type="ECO:0000256" key="12">
    <source>
        <dbReference type="PIRSR" id="PIRSR602401-1"/>
    </source>
</evidence>
<protein>
    <submittedName>
        <fullName evidence="14">Putative cytochrome</fullName>
    </submittedName>
</protein>